<keyword evidence="3" id="KW-0378">Hydrolase</keyword>
<dbReference type="AlphaFoldDB" id="A0A844ZG86"/>
<sequence>MKSDVSSLHPDPRHVVADTTVGEWRHFGSFVKRPRLPAGAASIGWPSLVAIGRMWVLDVLLMSALIALAMLVVAFGLDLPESALGKLEWNAQTIALIVVFAPVSEELLFRSWLSGRIGHWIALGVLGLGLVAVTSLSEASISGAALWGFALLVLTIGAAGFIGFRVGKREPVGWFAKLFPVFFWLATLAFALVHLVNYDEGSLAYLLPFVIPQFIGGAIFGYVRVHYGLWASMLIHALHNATALSVAMLAGELAGG</sequence>
<dbReference type="EMBL" id="WTYW01000002">
    <property type="protein sequence ID" value="MXO86262.1"/>
    <property type="molecule type" value="Genomic_DNA"/>
</dbReference>
<dbReference type="GO" id="GO:0006508">
    <property type="term" value="P:proteolysis"/>
    <property type="evidence" value="ECO:0007669"/>
    <property type="project" value="UniProtKB-KW"/>
</dbReference>
<organism evidence="3 4">
    <name type="scientific">Parapontixanthobacter aurantiacus</name>
    <dbReference type="NCBI Taxonomy" id="1463599"/>
    <lineage>
        <taxon>Bacteria</taxon>
        <taxon>Pseudomonadati</taxon>
        <taxon>Pseudomonadota</taxon>
        <taxon>Alphaproteobacteria</taxon>
        <taxon>Sphingomonadales</taxon>
        <taxon>Erythrobacteraceae</taxon>
        <taxon>Parapontixanthobacter</taxon>
    </lineage>
</organism>
<keyword evidence="1" id="KW-1133">Transmembrane helix</keyword>
<proteinExistence type="predicted"/>
<dbReference type="Proteomes" id="UP000433104">
    <property type="component" value="Unassembled WGS sequence"/>
</dbReference>
<keyword evidence="1" id="KW-0472">Membrane</keyword>
<gene>
    <name evidence="3" type="ORF">GRI38_09495</name>
</gene>
<keyword evidence="4" id="KW-1185">Reference proteome</keyword>
<feature type="transmembrane region" description="Helical" evidence="1">
    <location>
        <begin position="145"/>
        <end position="166"/>
    </location>
</feature>
<feature type="transmembrane region" description="Helical" evidence="1">
    <location>
        <begin position="55"/>
        <end position="77"/>
    </location>
</feature>
<accession>A0A844ZG86</accession>
<protein>
    <submittedName>
        <fullName evidence="3">CPBP family intramembrane metalloprotease</fullName>
    </submittedName>
</protein>
<dbReference type="InterPro" id="IPR003675">
    <property type="entry name" value="Rce1/LyrA-like_dom"/>
</dbReference>
<evidence type="ECO:0000256" key="1">
    <source>
        <dbReference type="SAM" id="Phobius"/>
    </source>
</evidence>
<evidence type="ECO:0000259" key="2">
    <source>
        <dbReference type="Pfam" id="PF02517"/>
    </source>
</evidence>
<feature type="transmembrane region" description="Helical" evidence="1">
    <location>
        <begin position="202"/>
        <end position="223"/>
    </location>
</feature>
<dbReference type="GO" id="GO:0008237">
    <property type="term" value="F:metallopeptidase activity"/>
    <property type="evidence" value="ECO:0007669"/>
    <property type="project" value="UniProtKB-KW"/>
</dbReference>
<dbReference type="GO" id="GO:0080120">
    <property type="term" value="P:CAAX-box protein maturation"/>
    <property type="evidence" value="ECO:0007669"/>
    <property type="project" value="UniProtKB-ARBA"/>
</dbReference>
<name>A0A844ZG86_9SPHN</name>
<feature type="transmembrane region" description="Helical" evidence="1">
    <location>
        <begin position="230"/>
        <end position="250"/>
    </location>
</feature>
<dbReference type="OrthoDB" id="7427644at2"/>
<keyword evidence="1" id="KW-0812">Transmembrane</keyword>
<feature type="transmembrane region" description="Helical" evidence="1">
    <location>
        <begin position="178"/>
        <end position="196"/>
    </location>
</feature>
<feature type="domain" description="CAAX prenyl protease 2/Lysostaphin resistance protein A-like" evidence="2">
    <location>
        <begin position="175"/>
        <end position="241"/>
    </location>
</feature>
<feature type="transmembrane region" description="Helical" evidence="1">
    <location>
        <begin position="89"/>
        <end position="108"/>
    </location>
</feature>
<comment type="caution">
    <text evidence="3">The sequence shown here is derived from an EMBL/GenBank/DDBJ whole genome shotgun (WGS) entry which is preliminary data.</text>
</comment>
<keyword evidence="3" id="KW-0482">Metalloprotease</keyword>
<evidence type="ECO:0000313" key="3">
    <source>
        <dbReference type="EMBL" id="MXO86262.1"/>
    </source>
</evidence>
<keyword evidence="3" id="KW-0645">Protease</keyword>
<dbReference type="GO" id="GO:0004175">
    <property type="term" value="F:endopeptidase activity"/>
    <property type="evidence" value="ECO:0007669"/>
    <property type="project" value="UniProtKB-ARBA"/>
</dbReference>
<evidence type="ECO:0000313" key="4">
    <source>
        <dbReference type="Proteomes" id="UP000433104"/>
    </source>
</evidence>
<dbReference type="RefSeq" id="WP_160682947.1">
    <property type="nucleotide sequence ID" value="NZ_WTYW01000002.1"/>
</dbReference>
<dbReference type="Pfam" id="PF02517">
    <property type="entry name" value="Rce1-like"/>
    <property type="match status" value="1"/>
</dbReference>
<reference evidence="3 4" key="1">
    <citation type="submission" date="2019-12" db="EMBL/GenBank/DDBJ databases">
        <title>Genomic-based taxomic classification of the family Erythrobacteraceae.</title>
        <authorList>
            <person name="Xu L."/>
        </authorList>
    </citation>
    <scope>NUCLEOTIDE SEQUENCE [LARGE SCALE GENOMIC DNA]</scope>
    <source>
        <strain evidence="3 4">MCCC 1A09962</strain>
    </source>
</reference>
<feature type="transmembrane region" description="Helical" evidence="1">
    <location>
        <begin position="120"/>
        <end position="139"/>
    </location>
</feature>